<evidence type="ECO:0000313" key="4">
    <source>
        <dbReference type="Proteomes" id="UP000007967"/>
    </source>
</evidence>
<feature type="compositionally biased region" description="Low complexity" evidence="1">
    <location>
        <begin position="436"/>
        <end position="454"/>
    </location>
</feature>
<feature type="transmembrane region" description="Helical" evidence="2">
    <location>
        <begin position="156"/>
        <end position="178"/>
    </location>
</feature>
<dbReference type="STRING" id="479435.Kfla_2189"/>
<accession>D2PTF5</accession>
<feature type="transmembrane region" description="Helical" evidence="2">
    <location>
        <begin position="69"/>
        <end position="89"/>
    </location>
</feature>
<organism evidence="3 4">
    <name type="scientific">Kribbella flavida (strain DSM 17836 / JCM 10339 / NBRC 14399)</name>
    <dbReference type="NCBI Taxonomy" id="479435"/>
    <lineage>
        <taxon>Bacteria</taxon>
        <taxon>Bacillati</taxon>
        <taxon>Actinomycetota</taxon>
        <taxon>Actinomycetes</taxon>
        <taxon>Propionibacteriales</taxon>
        <taxon>Kribbellaceae</taxon>
        <taxon>Kribbella</taxon>
    </lineage>
</organism>
<dbReference type="RefSeq" id="WP_012919824.1">
    <property type="nucleotide sequence ID" value="NC_013729.1"/>
</dbReference>
<gene>
    <name evidence="3" type="ordered locus">Kfla_2189</name>
</gene>
<feature type="region of interest" description="Disordered" evidence="1">
    <location>
        <begin position="436"/>
        <end position="491"/>
    </location>
</feature>
<dbReference type="EMBL" id="CP001736">
    <property type="protein sequence ID" value="ADB31268.1"/>
    <property type="molecule type" value="Genomic_DNA"/>
</dbReference>
<keyword evidence="2" id="KW-0472">Membrane</keyword>
<reference evidence="4" key="1">
    <citation type="submission" date="2009-09" db="EMBL/GenBank/DDBJ databases">
        <title>The complete genome of Kribbella flavida DSM 17836.</title>
        <authorList>
            <consortium name="US DOE Joint Genome Institute (JGI-PGF)"/>
            <person name="Lucas S."/>
            <person name="Copeland A."/>
            <person name="Lapidus A."/>
            <person name="Glavina del Rio T."/>
            <person name="Dalin E."/>
            <person name="Tice H."/>
            <person name="Bruce D."/>
            <person name="Goodwin L."/>
            <person name="Pitluck S."/>
            <person name="Kyrpides N."/>
            <person name="Mavromatis K."/>
            <person name="Ivanova N."/>
            <person name="Saunders E."/>
            <person name="Brettin T."/>
            <person name="Detter J.C."/>
            <person name="Han C."/>
            <person name="Larimer F."/>
            <person name="Land M."/>
            <person name="Hauser L."/>
            <person name="Markowitz V."/>
            <person name="Cheng J.-F."/>
            <person name="Hugenholtz P."/>
            <person name="Woyke T."/>
            <person name="Wu D."/>
            <person name="Pukall R."/>
            <person name="Klenk H.-P."/>
            <person name="Eisen J.A."/>
        </authorList>
    </citation>
    <scope>NUCLEOTIDE SEQUENCE [LARGE SCALE GENOMIC DNA]</scope>
    <source>
        <strain evidence="4">DSM 17836 / JCM 10339 / NBRC 14399</strain>
    </source>
</reference>
<dbReference type="Proteomes" id="UP000007967">
    <property type="component" value="Chromosome"/>
</dbReference>
<dbReference type="HOGENOM" id="CLU_555264_0_0_11"/>
<feature type="region of interest" description="Disordered" evidence="1">
    <location>
        <begin position="296"/>
        <end position="316"/>
    </location>
</feature>
<keyword evidence="4" id="KW-1185">Reference proteome</keyword>
<feature type="compositionally biased region" description="Basic and acidic residues" evidence="1">
    <location>
        <begin position="301"/>
        <end position="315"/>
    </location>
</feature>
<evidence type="ECO:0000256" key="1">
    <source>
        <dbReference type="SAM" id="MobiDB-lite"/>
    </source>
</evidence>
<evidence type="ECO:0000256" key="2">
    <source>
        <dbReference type="SAM" id="Phobius"/>
    </source>
</evidence>
<sequence>MTAATVAQASAVPGWVPAGDDLTGPMIAAGLTALVVAAAMAVAIGWLIRRAARSVAQAGQRGAFTGRRVLITVAIVAASGVAVIGGVRSFGAVSVRFNSPLVPLVADGMIVACTALRLAALTRGWRIPGALVTTYVFIGGTVWLNVDTAAGIADAVAHALAPLAYAVLVEMLAHLLRLHMKLAQPARPRLSALTWFTSPVITTRVWLHLSRTGTDDPVAARALVQQVVRMASRLATLCPSRKLWPFDAARAARSACLQTIRDGLLSASELAALLPAGGRLTPGELLALVDSAALGLTTNPEPDKTTGADTPRAEAEPAGAPLWLVAYLLGALRSDTPSAPVHHATRTAPAVPVHGDTASGAPAPRRADETPDAAPRKTAGPSDAELLDAVVRHAAEHGGAPLGQREIRRVTEEAFGRPVGFPRAKRLQEMAGWAEPTEGGGAAAASGAPQIAGQLQLVTEAGKPTPATSTDDDENGSDETTTDRELETSTR</sequence>
<name>D2PTF5_KRIFD</name>
<dbReference type="OrthoDB" id="3814763at2"/>
<feature type="region of interest" description="Disordered" evidence="1">
    <location>
        <begin position="337"/>
        <end position="381"/>
    </location>
</feature>
<feature type="transmembrane region" description="Helical" evidence="2">
    <location>
        <begin position="101"/>
        <end position="120"/>
    </location>
</feature>
<evidence type="ECO:0008006" key="5">
    <source>
        <dbReference type="Google" id="ProtNLM"/>
    </source>
</evidence>
<dbReference type="KEGG" id="kfl:Kfla_2189"/>
<keyword evidence="2" id="KW-0812">Transmembrane</keyword>
<feature type="transmembrane region" description="Helical" evidence="2">
    <location>
        <begin position="26"/>
        <end position="48"/>
    </location>
</feature>
<feature type="transmembrane region" description="Helical" evidence="2">
    <location>
        <begin position="127"/>
        <end position="144"/>
    </location>
</feature>
<protein>
    <recommendedName>
        <fullName evidence="5">DUF2637 domain-containing protein</fullName>
    </recommendedName>
</protein>
<proteinExistence type="predicted"/>
<dbReference type="AlphaFoldDB" id="D2PTF5"/>
<feature type="compositionally biased region" description="Basic and acidic residues" evidence="1">
    <location>
        <begin position="481"/>
        <end position="491"/>
    </location>
</feature>
<keyword evidence="2" id="KW-1133">Transmembrane helix</keyword>
<evidence type="ECO:0000313" key="3">
    <source>
        <dbReference type="EMBL" id="ADB31268.1"/>
    </source>
</evidence>
<dbReference type="Pfam" id="PF10935">
    <property type="entry name" value="DUF2637"/>
    <property type="match status" value="1"/>
</dbReference>
<dbReference type="InterPro" id="IPR021235">
    <property type="entry name" value="DUF2637"/>
</dbReference>
<reference evidence="3 4" key="2">
    <citation type="journal article" date="2010" name="Stand. Genomic Sci.">
        <title>Complete genome sequence of Kribbella flavida type strain (IFO 14399).</title>
        <authorList>
            <person name="Pukall R."/>
            <person name="Lapidus A."/>
            <person name="Glavina Del Rio T."/>
            <person name="Copeland A."/>
            <person name="Tice H."/>
            <person name="Cheng J.-F."/>
            <person name="Lucas S."/>
            <person name="Chen F."/>
            <person name="Nolan M."/>
            <person name="LaButti K."/>
            <person name="Pati A."/>
            <person name="Ivanova N."/>
            <person name="Mavrommatis K."/>
            <person name="Mikhailova N."/>
            <person name="Pitluck S."/>
            <person name="Bruce D."/>
            <person name="Goodwin L."/>
            <person name="Land M."/>
            <person name="Hauser L."/>
            <person name="Chang Y.-J."/>
            <person name="Jeffries C.D."/>
            <person name="Chen A."/>
            <person name="Palaniappan K."/>
            <person name="Chain P."/>
            <person name="Rohde M."/>
            <person name="Goeker M."/>
            <person name="Bristow J."/>
            <person name="Eisen J.A."/>
            <person name="Markowitz V."/>
            <person name="Hugenholtz P."/>
            <person name="Kyrpides N.C."/>
            <person name="Klenk H.-P."/>
            <person name="Brettin T."/>
        </authorList>
    </citation>
    <scope>NUCLEOTIDE SEQUENCE [LARGE SCALE GENOMIC DNA]</scope>
    <source>
        <strain evidence="4">DSM 17836 / JCM 10339 / NBRC 14399</strain>
    </source>
</reference>